<dbReference type="Pfam" id="PF25145">
    <property type="entry name" value="NfeD1b_N"/>
    <property type="match status" value="1"/>
</dbReference>
<dbReference type="PANTHER" id="PTHR33507:SF4">
    <property type="entry name" value="NODULATION COMPETITIVENESS PROTEIN NFED"/>
    <property type="match status" value="1"/>
</dbReference>
<reference evidence="9" key="1">
    <citation type="submission" date="2019-09" db="EMBL/GenBank/DDBJ databases">
        <title>Characterisation of the sponge microbiome using genome-centric metagenomics.</title>
        <authorList>
            <person name="Engelberts J.P."/>
            <person name="Robbins S.J."/>
            <person name="De Goeij J.M."/>
            <person name="Aranda M."/>
            <person name="Bell S.C."/>
            <person name="Webster N.S."/>
        </authorList>
    </citation>
    <scope>NUCLEOTIDE SEQUENCE</scope>
    <source>
        <strain evidence="9">SB0675_bin_29</strain>
    </source>
</reference>
<feature type="transmembrane region" description="Helical" evidence="5">
    <location>
        <begin position="315"/>
        <end position="332"/>
    </location>
</feature>
<feature type="transmembrane region" description="Helical" evidence="5">
    <location>
        <begin position="387"/>
        <end position="407"/>
    </location>
</feature>
<evidence type="ECO:0000256" key="1">
    <source>
        <dbReference type="ARBA" id="ARBA00004141"/>
    </source>
</evidence>
<dbReference type="Gene3D" id="2.40.50.140">
    <property type="entry name" value="Nucleic acid-binding proteins"/>
    <property type="match status" value="1"/>
</dbReference>
<dbReference type="AlphaFoldDB" id="A0A6B1GC18"/>
<dbReference type="SUPFAM" id="SSF52096">
    <property type="entry name" value="ClpP/crotonase"/>
    <property type="match status" value="1"/>
</dbReference>
<evidence type="ECO:0000256" key="3">
    <source>
        <dbReference type="ARBA" id="ARBA00022989"/>
    </source>
</evidence>
<dbReference type="InterPro" id="IPR052165">
    <property type="entry name" value="Membrane_assoc_protease"/>
</dbReference>
<evidence type="ECO:0000256" key="5">
    <source>
        <dbReference type="SAM" id="Phobius"/>
    </source>
</evidence>
<dbReference type="Pfam" id="PF01957">
    <property type="entry name" value="NfeD"/>
    <property type="match status" value="1"/>
</dbReference>
<evidence type="ECO:0000259" key="6">
    <source>
        <dbReference type="Pfam" id="PF01957"/>
    </source>
</evidence>
<accession>A0A6B1GC18</accession>
<dbReference type="SUPFAM" id="SSF141322">
    <property type="entry name" value="NfeD domain-like"/>
    <property type="match status" value="1"/>
</dbReference>
<evidence type="ECO:0000256" key="4">
    <source>
        <dbReference type="ARBA" id="ARBA00023136"/>
    </source>
</evidence>
<feature type="transmembrane region" description="Helical" evidence="5">
    <location>
        <begin position="338"/>
        <end position="355"/>
    </location>
</feature>
<dbReference type="InterPro" id="IPR056738">
    <property type="entry name" value="NfeD1b_N"/>
</dbReference>
<organism evidence="9">
    <name type="scientific">Caldilineaceae bacterium SB0675_bin_29</name>
    <dbReference type="NCBI Taxonomy" id="2605266"/>
    <lineage>
        <taxon>Bacteria</taxon>
        <taxon>Bacillati</taxon>
        <taxon>Chloroflexota</taxon>
        <taxon>Caldilineae</taxon>
        <taxon>Caldilineales</taxon>
        <taxon>Caldilineaceae</taxon>
    </lineage>
</organism>
<proteinExistence type="predicted"/>
<evidence type="ECO:0000259" key="7">
    <source>
        <dbReference type="Pfam" id="PF24961"/>
    </source>
</evidence>
<comment type="subcellular location">
    <subcellularLocation>
        <location evidence="1">Membrane</location>
        <topology evidence="1">Multi-pass membrane protein</topology>
    </subcellularLocation>
</comment>
<dbReference type="PANTHER" id="PTHR33507">
    <property type="entry name" value="INNER MEMBRANE PROTEIN YBBJ"/>
    <property type="match status" value="1"/>
</dbReference>
<dbReference type="GO" id="GO:0016020">
    <property type="term" value="C:membrane"/>
    <property type="evidence" value="ECO:0007669"/>
    <property type="project" value="UniProtKB-SubCell"/>
</dbReference>
<feature type="transmembrane region" description="Helical" evidence="5">
    <location>
        <begin position="362"/>
        <end position="381"/>
    </location>
</feature>
<evidence type="ECO:0000256" key="2">
    <source>
        <dbReference type="ARBA" id="ARBA00022692"/>
    </source>
</evidence>
<feature type="domain" description="NfeD1b N-terminal" evidence="8">
    <location>
        <begin position="81"/>
        <end position="233"/>
    </location>
</feature>
<feature type="domain" description="NfeD integral membrane" evidence="7">
    <location>
        <begin position="293"/>
        <end position="407"/>
    </location>
</feature>
<dbReference type="Gene3D" id="3.90.226.10">
    <property type="entry name" value="2-enoyl-CoA Hydratase, Chain A, domain 1"/>
    <property type="match status" value="1"/>
</dbReference>
<dbReference type="InterPro" id="IPR002810">
    <property type="entry name" value="NfeD-like_C"/>
</dbReference>
<gene>
    <name evidence="9" type="ORF">F4148_18425</name>
</gene>
<dbReference type="InterPro" id="IPR012340">
    <property type="entry name" value="NA-bd_OB-fold"/>
</dbReference>
<dbReference type="Pfam" id="PF24961">
    <property type="entry name" value="NfeD_membrane"/>
    <property type="match status" value="1"/>
</dbReference>
<comment type="caution">
    <text evidence="9">The sequence shown here is derived from an EMBL/GenBank/DDBJ whole genome shotgun (WGS) entry which is preliminary data.</text>
</comment>
<keyword evidence="2 5" id="KW-0812">Transmembrane</keyword>
<feature type="transmembrane region" description="Helical" evidence="5">
    <location>
        <begin position="285"/>
        <end position="308"/>
    </location>
</feature>
<keyword evidence="4 5" id="KW-0472">Membrane</keyword>
<evidence type="ECO:0000313" key="9">
    <source>
        <dbReference type="EMBL" id="MYH63634.1"/>
    </source>
</evidence>
<protein>
    <submittedName>
        <fullName evidence="9">Nodulation protein NfeD</fullName>
    </submittedName>
</protein>
<name>A0A6B1GC18_9CHLR</name>
<sequence>MGRGRLTGRLQMFRRRGNNKHQRNGTVLTTLYRTFYLSCLLLGMLLTVIDGVQAASRPGPSRAGLSAPEQGISAQTDSQLVLVLTFRGAVTPVLRQYLSGAIEDAQLEGAEAVILSLDTPGGSVDVTKQIVQDMLASPVPVVVYVAPSAAQAGSAGTFITLAGHVAAMAPGSSIGAASPVGGQGEDIGDTMEAKVVNILSADIENLASRRGEEAVEWAVAAVQEAAAATDARALELGVIDFIATDVTDLLDQMDGFVVTVQGQERTLRTANARIMPQALSPLQEFLNFISNPTVATILLTLGSIGLIAEIYNPGTFIPGMIGLISLLLGLYSLGQLEANFAGLALIGLALILLVAEAFTPAFGALALGGTIAFIFGSALLFDAPGLAVPWVTIISLGVAMGAFALFVGGKVVEAQRRGTVTGSEGVIGSLATVRVPFAENGRGKVLLAGELWNAKLRGVSSDEAAPAEVGDQVKVEAREGYILVVSPREENGEN</sequence>
<dbReference type="EMBL" id="VYDA01000649">
    <property type="protein sequence ID" value="MYH63634.1"/>
    <property type="molecule type" value="Genomic_DNA"/>
</dbReference>
<evidence type="ECO:0000259" key="8">
    <source>
        <dbReference type="Pfam" id="PF25145"/>
    </source>
</evidence>
<dbReference type="InterPro" id="IPR056739">
    <property type="entry name" value="NfeD_membrane"/>
</dbReference>
<dbReference type="InterPro" id="IPR029045">
    <property type="entry name" value="ClpP/crotonase-like_dom_sf"/>
</dbReference>
<feature type="domain" description="NfeD-like C-terminal" evidence="6">
    <location>
        <begin position="424"/>
        <end position="487"/>
    </location>
</feature>
<keyword evidence="3 5" id="KW-1133">Transmembrane helix</keyword>